<proteinExistence type="predicted"/>
<evidence type="ECO:0000256" key="1">
    <source>
        <dbReference type="SAM" id="Phobius"/>
    </source>
</evidence>
<gene>
    <name evidence="3" type="ORF">Lsha_1174</name>
</gene>
<evidence type="ECO:0000259" key="2">
    <source>
        <dbReference type="Pfam" id="PF12158"/>
    </source>
</evidence>
<feature type="transmembrane region" description="Helical" evidence="1">
    <location>
        <begin position="133"/>
        <end position="154"/>
    </location>
</feature>
<evidence type="ECO:0000313" key="4">
    <source>
        <dbReference type="Proteomes" id="UP000054600"/>
    </source>
</evidence>
<dbReference type="InterPro" id="IPR021994">
    <property type="entry name" value="DUF3592"/>
</dbReference>
<keyword evidence="1" id="KW-0812">Transmembrane</keyword>
<dbReference type="AlphaFoldDB" id="A0A0W0Z024"/>
<evidence type="ECO:0000313" key="3">
    <source>
        <dbReference type="EMBL" id="KTD62474.1"/>
    </source>
</evidence>
<protein>
    <recommendedName>
        <fullName evidence="2">DUF3592 domain-containing protein</fullName>
    </recommendedName>
</protein>
<dbReference type="Proteomes" id="UP000054600">
    <property type="component" value="Unassembled WGS sequence"/>
</dbReference>
<dbReference type="OrthoDB" id="5652006at2"/>
<organism evidence="3 4">
    <name type="scientific">Legionella shakespearei DSM 23087</name>
    <dbReference type="NCBI Taxonomy" id="1122169"/>
    <lineage>
        <taxon>Bacteria</taxon>
        <taxon>Pseudomonadati</taxon>
        <taxon>Pseudomonadota</taxon>
        <taxon>Gammaproteobacteria</taxon>
        <taxon>Legionellales</taxon>
        <taxon>Legionellaceae</taxon>
        <taxon>Legionella</taxon>
    </lineage>
</organism>
<dbReference type="eggNOG" id="ENOG5033AVD">
    <property type="taxonomic scope" value="Bacteria"/>
</dbReference>
<keyword evidence="1" id="KW-1133">Transmembrane helix</keyword>
<dbReference type="Pfam" id="PF12158">
    <property type="entry name" value="DUF3592"/>
    <property type="match status" value="1"/>
</dbReference>
<dbReference type="STRING" id="1122169.Lsha_1174"/>
<dbReference type="PATRIC" id="fig|1122169.6.peg.1355"/>
<name>A0A0W0Z024_9GAMM</name>
<dbReference type="RefSeq" id="WP_026253996.1">
    <property type="nucleotide sequence ID" value="NZ_KB892415.1"/>
</dbReference>
<feature type="domain" description="DUF3592" evidence="2">
    <location>
        <begin position="55"/>
        <end position="125"/>
    </location>
</feature>
<reference evidence="3 4" key="1">
    <citation type="submission" date="2015-11" db="EMBL/GenBank/DDBJ databases">
        <title>Genomic analysis of 38 Legionella species identifies large and diverse effector repertoires.</title>
        <authorList>
            <person name="Burstein D."/>
            <person name="Amaro F."/>
            <person name="Zusman T."/>
            <person name="Lifshitz Z."/>
            <person name="Cohen O."/>
            <person name="Gilbert J.A."/>
            <person name="Pupko T."/>
            <person name="Shuman H.A."/>
            <person name="Segal G."/>
        </authorList>
    </citation>
    <scope>NUCLEOTIDE SEQUENCE [LARGE SCALE GENOMIC DNA]</scope>
    <source>
        <strain evidence="3 4">ATCC 49655</strain>
    </source>
</reference>
<feature type="transmembrane region" description="Helical" evidence="1">
    <location>
        <begin position="6"/>
        <end position="27"/>
    </location>
</feature>
<sequence length="155" mass="18320">MNWFNSWRWMLDLTWLALLLVLLRHFWQNRKLLVQSKSWLKVKGHITHCEWTKVGHSVWPKIQYNYEVHDKELTGEYLFLDTSHNNPNSKYARNIAYKAAVAFKENSEIDVYYNPNQPDQSALDVTIPLKLNVILALISALILFHLGFIVFHLLV</sequence>
<comment type="caution">
    <text evidence="3">The sequence shown here is derived from an EMBL/GenBank/DDBJ whole genome shotgun (WGS) entry which is preliminary data.</text>
</comment>
<keyword evidence="1" id="KW-0472">Membrane</keyword>
<keyword evidence="4" id="KW-1185">Reference proteome</keyword>
<dbReference type="EMBL" id="LNYW01000033">
    <property type="protein sequence ID" value="KTD62474.1"/>
    <property type="molecule type" value="Genomic_DNA"/>
</dbReference>
<accession>A0A0W0Z024</accession>